<dbReference type="CDD" id="cd03316">
    <property type="entry name" value="MR_like"/>
    <property type="match status" value="1"/>
</dbReference>
<feature type="compositionally biased region" description="Low complexity" evidence="2">
    <location>
        <begin position="13"/>
        <end position="29"/>
    </location>
</feature>
<dbReference type="PANTHER" id="PTHR48080">
    <property type="entry name" value="D-GALACTONATE DEHYDRATASE-RELATED"/>
    <property type="match status" value="1"/>
</dbReference>
<comment type="caution">
    <text evidence="4">The sequence shown here is derived from an EMBL/GenBank/DDBJ whole genome shotgun (WGS) entry which is preliminary data.</text>
</comment>
<organism evidence="4 5">
    <name type="scientific">Micromonospora reichwaldensis</name>
    <dbReference type="NCBI Taxonomy" id="3075516"/>
    <lineage>
        <taxon>Bacteria</taxon>
        <taxon>Bacillati</taxon>
        <taxon>Actinomycetota</taxon>
        <taxon>Actinomycetes</taxon>
        <taxon>Micromonosporales</taxon>
        <taxon>Micromonosporaceae</taxon>
        <taxon>Micromonospora</taxon>
    </lineage>
</organism>
<dbReference type="Gene3D" id="3.20.20.120">
    <property type="entry name" value="Enolase-like C-terminal domain"/>
    <property type="match status" value="1"/>
</dbReference>
<dbReference type="EMBL" id="JAVRFL010000007">
    <property type="protein sequence ID" value="MDT0528876.1"/>
    <property type="molecule type" value="Genomic_DNA"/>
</dbReference>
<dbReference type="Pfam" id="PF13378">
    <property type="entry name" value="MR_MLE_C"/>
    <property type="match status" value="1"/>
</dbReference>
<evidence type="ECO:0000313" key="4">
    <source>
        <dbReference type="EMBL" id="MDT0528876.1"/>
    </source>
</evidence>
<dbReference type="PROSITE" id="PS00909">
    <property type="entry name" value="MR_MLE_2"/>
    <property type="match status" value="1"/>
</dbReference>
<feature type="region of interest" description="Disordered" evidence="2">
    <location>
        <begin position="386"/>
        <end position="406"/>
    </location>
</feature>
<dbReference type="SUPFAM" id="SSF51604">
    <property type="entry name" value="Enolase C-terminal domain-like"/>
    <property type="match status" value="1"/>
</dbReference>
<feature type="domain" description="Mandelate racemase/muconate lactonizing enzyme C-terminal" evidence="3">
    <location>
        <begin position="183"/>
        <end position="279"/>
    </location>
</feature>
<keyword evidence="5" id="KW-1185">Reference proteome</keyword>
<dbReference type="SUPFAM" id="SSF54826">
    <property type="entry name" value="Enolase N-terminal domain-like"/>
    <property type="match status" value="1"/>
</dbReference>
<name>A0ABU2WSP6_9ACTN</name>
<protein>
    <submittedName>
        <fullName evidence="4">Mandelate racemase/muconate lactonizing enzyme family protein</fullName>
    </submittedName>
</protein>
<dbReference type="Proteomes" id="UP001180973">
    <property type="component" value="Unassembled WGS sequence"/>
</dbReference>
<dbReference type="PANTHER" id="PTHR48080:SF2">
    <property type="entry name" value="D-GALACTONATE DEHYDRATASE"/>
    <property type="match status" value="1"/>
</dbReference>
<feature type="compositionally biased region" description="Basic and acidic residues" evidence="2">
    <location>
        <begin position="1"/>
        <end position="12"/>
    </location>
</feature>
<dbReference type="InterPro" id="IPR013342">
    <property type="entry name" value="Mandelate_racemase_C"/>
</dbReference>
<evidence type="ECO:0000313" key="5">
    <source>
        <dbReference type="Proteomes" id="UP001180973"/>
    </source>
</evidence>
<dbReference type="SFLD" id="SFLDS00001">
    <property type="entry name" value="Enolase"/>
    <property type="match status" value="1"/>
</dbReference>
<proteinExistence type="predicted"/>
<dbReference type="InterPro" id="IPR029065">
    <property type="entry name" value="Enolase_C-like"/>
</dbReference>
<dbReference type="InterPro" id="IPR036849">
    <property type="entry name" value="Enolase-like_C_sf"/>
</dbReference>
<reference evidence="4" key="1">
    <citation type="submission" date="2023-09" db="EMBL/GenBank/DDBJ databases">
        <title>30 novel species of actinomycetes from the DSMZ collection.</title>
        <authorList>
            <person name="Nouioui I."/>
        </authorList>
    </citation>
    <scope>NUCLEOTIDE SEQUENCE</scope>
    <source>
        <strain evidence="4">DSM 115977</strain>
    </source>
</reference>
<keyword evidence="1" id="KW-0456">Lyase</keyword>
<evidence type="ECO:0000259" key="3">
    <source>
        <dbReference type="SMART" id="SM00922"/>
    </source>
</evidence>
<evidence type="ECO:0000256" key="2">
    <source>
        <dbReference type="SAM" id="MobiDB-lite"/>
    </source>
</evidence>
<sequence length="406" mass="42683">MGLSGDLRHAPDAADQAGPPAGKAGPSVGAVRLPDVPVADVRCRVFRARPAEQIAMSFAPLTHRVMVLVEVELADGSVGVGESWANYPSWAWRERVATIREGVAPLLRGTRPADPADAQRALMAKLGPLGRQWGAPGPIHQAVSAVDIALWDLAARHAGRSLASLLTTHPRTELPVYGSSLGPAGVAETAAHCGALGLTAVKVKVGFGRDRDLDNVRTTRRVLGDGAQIFADANQAWSLPEALRMLPALADLGVAWVEEPLAGDRPEELDELGARTGMPLATGENLYGAAAFTPYLRGSGVTIVQPDLTKVGGISEYLTVLRAAEAAGKTVNPHLYNGAIATAATVQVAASSPATSLVEWDVRSNPLRRAADEFLTTHGTVTVPHRPGLGIDLDPDQLDPYEEQLS</sequence>
<gene>
    <name evidence="4" type="ORF">RM555_07720</name>
</gene>
<dbReference type="Pfam" id="PF02746">
    <property type="entry name" value="MR_MLE_N"/>
    <property type="match status" value="1"/>
</dbReference>
<feature type="compositionally biased region" description="Acidic residues" evidence="2">
    <location>
        <begin position="393"/>
        <end position="406"/>
    </location>
</feature>
<accession>A0ABU2WSP6</accession>
<dbReference type="InterPro" id="IPR013341">
    <property type="entry name" value="Mandelate_racemase_N_dom"/>
</dbReference>
<dbReference type="SMART" id="SM00922">
    <property type="entry name" value="MR_MLE"/>
    <property type="match status" value="1"/>
</dbReference>
<dbReference type="Gene3D" id="3.30.390.10">
    <property type="entry name" value="Enolase-like, N-terminal domain"/>
    <property type="match status" value="1"/>
</dbReference>
<dbReference type="InterPro" id="IPR018110">
    <property type="entry name" value="Mandel_Rmase/mucon_lact_enz_CS"/>
</dbReference>
<evidence type="ECO:0000256" key="1">
    <source>
        <dbReference type="ARBA" id="ARBA00023239"/>
    </source>
</evidence>
<dbReference type="SFLD" id="SFLDG00179">
    <property type="entry name" value="mandelate_racemase"/>
    <property type="match status" value="1"/>
</dbReference>
<dbReference type="InterPro" id="IPR034593">
    <property type="entry name" value="DgoD-like"/>
</dbReference>
<dbReference type="RefSeq" id="WP_311411067.1">
    <property type="nucleotide sequence ID" value="NZ_JAVRFL010000007.1"/>
</dbReference>
<feature type="region of interest" description="Disordered" evidence="2">
    <location>
        <begin position="1"/>
        <end position="29"/>
    </location>
</feature>
<dbReference type="InterPro" id="IPR029017">
    <property type="entry name" value="Enolase-like_N"/>
</dbReference>